<dbReference type="InParanoid" id="A0A2I3TSC3"/>
<dbReference type="AlphaFoldDB" id="A0A2I3TSC3"/>
<dbReference type="Proteomes" id="UP000002277">
    <property type="component" value="Chromosome 12"/>
</dbReference>
<gene>
    <name evidence="2" type="primary">LOC101058308</name>
</gene>
<sequence length="220" mass="23761">MREAMPLFLSPDSRRKPSPTAQSHLCMAGSPPHSHPLDQGPRAQAPCIALSWHPPTIPFLDMPLSPAESPCVLQVSPAQHLLGRILIPCSSSSSPRVTARLEEAAEGVKPPHTGLRKHSVDIKEWCSEGAEAVAWHCHCHSFTNPKPQGQGAPGGRDRTRLLSPVALLPSHLPGDQAPDQGQPPNAQSPQVLSGFWSPTQPVWGCFKQSFLHFPDCSETT</sequence>
<reference evidence="2 3" key="1">
    <citation type="journal article" date="2005" name="Nature">
        <title>Initial sequence of the chimpanzee genome and comparison with the human genome.</title>
        <authorList>
            <consortium name="Chimpanzee sequencing and analysis consortium"/>
        </authorList>
    </citation>
    <scope>NUCLEOTIDE SEQUENCE [LARGE SCALE GENOMIC DNA]</scope>
</reference>
<name>A0A2I3TSC3_PANTR</name>
<dbReference type="OMA" id="HTGLRKH"/>
<evidence type="ECO:0000256" key="1">
    <source>
        <dbReference type="SAM" id="MobiDB-lite"/>
    </source>
</evidence>
<dbReference type="EMBL" id="AACZ04070355">
    <property type="status" value="NOT_ANNOTATED_CDS"/>
    <property type="molecule type" value="Genomic_DNA"/>
</dbReference>
<reference evidence="2" key="3">
    <citation type="submission" date="2025-09" db="UniProtKB">
        <authorList>
            <consortium name="Ensembl"/>
        </authorList>
    </citation>
    <scope>IDENTIFICATION</scope>
</reference>
<keyword evidence="3" id="KW-1185">Reference proteome</keyword>
<protein>
    <submittedName>
        <fullName evidence="2">Uncharacterized protein</fullName>
    </submittedName>
</protein>
<dbReference type="Bgee" id="ENSPTRG00000046261">
    <property type="expression patterns" value="Expressed in cerebellar cortex and 15 other cell types or tissues"/>
</dbReference>
<reference evidence="2" key="2">
    <citation type="submission" date="2025-08" db="UniProtKB">
        <authorList>
            <consortium name="Ensembl"/>
        </authorList>
    </citation>
    <scope>IDENTIFICATION</scope>
</reference>
<accession>A0A2I3TSC3</accession>
<feature type="region of interest" description="Disordered" evidence="1">
    <location>
        <begin position="168"/>
        <end position="193"/>
    </location>
</feature>
<proteinExistence type="predicted"/>
<dbReference type="GeneTree" id="ENSGT00910000147183"/>
<evidence type="ECO:0000313" key="3">
    <source>
        <dbReference type="Proteomes" id="UP000002277"/>
    </source>
</evidence>
<evidence type="ECO:0000313" key="2">
    <source>
        <dbReference type="Ensembl" id="ENSPTRP00000092117.1"/>
    </source>
</evidence>
<feature type="compositionally biased region" description="Low complexity" evidence="1">
    <location>
        <begin position="173"/>
        <end position="187"/>
    </location>
</feature>
<dbReference type="Ensembl" id="ENSPTRT00000090986.1">
    <property type="protein sequence ID" value="ENSPTRP00000092117.1"/>
    <property type="gene ID" value="ENSPTRG00000046261.1"/>
</dbReference>
<organism evidence="2 3">
    <name type="scientific">Pan troglodytes</name>
    <name type="common">Chimpanzee</name>
    <dbReference type="NCBI Taxonomy" id="9598"/>
    <lineage>
        <taxon>Eukaryota</taxon>
        <taxon>Metazoa</taxon>
        <taxon>Chordata</taxon>
        <taxon>Craniata</taxon>
        <taxon>Vertebrata</taxon>
        <taxon>Euteleostomi</taxon>
        <taxon>Mammalia</taxon>
        <taxon>Eutheria</taxon>
        <taxon>Euarchontoglires</taxon>
        <taxon>Primates</taxon>
        <taxon>Haplorrhini</taxon>
        <taxon>Catarrhini</taxon>
        <taxon>Hominidae</taxon>
        <taxon>Pan</taxon>
    </lineage>
</organism>
<feature type="region of interest" description="Disordered" evidence="1">
    <location>
        <begin position="1"/>
        <end position="41"/>
    </location>
</feature>